<feature type="domain" description="RNA polymerase sigma factor 70 region 4 type 2" evidence="6">
    <location>
        <begin position="101"/>
        <end position="148"/>
    </location>
</feature>
<keyword evidence="8" id="KW-1185">Reference proteome</keyword>
<dbReference type="Gene3D" id="1.10.10.10">
    <property type="entry name" value="Winged helix-like DNA-binding domain superfamily/Winged helix DNA-binding domain"/>
    <property type="match status" value="1"/>
</dbReference>
<dbReference type="InterPro" id="IPR007627">
    <property type="entry name" value="RNA_pol_sigma70_r2"/>
</dbReference>
<dbReference type="Pfam" id="PF08281">
    <property type="entry name" value="Sigma70_r4_2"/>
    <property type="match status" value="1"/>
</dbReference>
<dbReference type="PATRIC" id="fig|742737.3.peg.1111"/>
<sequence>MLREELEETAERYRDCIFAIAYHYMKNSYDADDITQNVLIKYYHNKKTLESEEHKKNWLIRVTINECKKMLISPWRSRSQNLEDYANSLKFEEKEQSELFLAVMELAQKYRVVVHLYYYEDYSTKEIAQLLGIRETAVSTRLLRARNMLKEKLQEVWNEE</sequence>
<dbReference type="OrthoDB" id="9795666at2"/>
<dbReference type="Gene3D" id="1.10.1740.10">
    <property type="match status" value="1"/>
</dbReference>
<comment type="caution">
    <text evidence="7">The sequence shown here is derived from an EMBL/GenBank/DDBJ whole genome shotgun (WGS) entry which is preliminary data.</text>
</comment>
<dbReference type="GO" id="GO:0003677">
    <property type="term" value="F:DNA binding"/>
    <property type="evidence" value="ECO:0007669"/>
    <property type="project" value="InterPro"/>
</dbReference>
<dbReference type="AlphaFoldDB" id="G5IBS3"/>
<dbReference type="GO" id="GO:0016987">
    <property type="term" value="F:sigma factor activity"/>
    <property type="evidence" value="ECO:0007669"/>
    <property type="project" value="UniProtKB-KW"/>
</dbReference>
<dbReference type="EMBL" id="ADLN01000009">
    <property type="protein sequence ID" value="EHI61041.1"/>
    <property type="molecule type" value="Genomic_DNA"/>
</dbReference>
<dbReference type="HOGENOM" id="CLU_047691_3_1_9"/>
<dbReference type="PANTHER" id="PTHR43133">
    <property type="entry name" value="RNA POLYMERASE ECF-TYPE SIGMA FACTO"/>
    <property type="match status" value="1"/>
</dbReference>
<dbReference type="InterPro" id="IPR013249">
    <property type="entry name" value="RNA_pol_sigma70_r4_t2"/>
</dbReference>
<feature type="domain" description="RNA polymerase sigma-70 region 2" evidence="5">
    <location>
        <begin position="11"/>
        <end position="71"/>
    </location>
</feature>
<evidence type="ECO:0000256" key="2">
    <source>
        <dbReference type="ARBA" id="ARBA00023015"/>
    </source>
</evidence>
<dbReference type="Pfam" id="PF04542">
    <property type="entry name" value="Sigma70_r2"/>
    <property type="match status" value="1"/>
</dbReference>
<dbReference type="PANTHER" id="PTHR43133:SF51">
    <property type="entry name" value="RNA POLYMERASE SIGMA FACTOR"/>
    <property type="match status" value="1"/>
</dbReference>
<dbReference type="SUPFAM" id="SSF88659">
    <property type="entry name" value="Sigma3 and sigma4 domains of RNA polymerase sigma factors"/>
    <property type="match status" value="1"/>
</dbReference>
<dbReference type="InterPro" id="IPR039425">
    <property type="entry name" value="RNA_pol_sigma-70-like"/>
</dbReference>
<evidence type="ECO:0000313" key="7">
    <source>
        <dbReference type="EMBL" id="EHI61041.1"/>
    </source>
</evidence>
<evidence type="ECO:0000256" key="3">
    <source>
        <dbReference type="ARBA" id="ARBA00023082"/>
    </source>
</evidence>
<accession>G5IBS3</accession>
<evidence type="ECO:0000256" key="4">
    <source>
        <dbReference type="ARBA" id="ARBA00023163"/>
    </source>
</evidence>
<dbReference type="InterPro" id="IPR013324">
    <property type="entry name" value="RNA_pol_sigma_r3/r4-like"/>
</dbReference>
<dbReference type="InterPro" id="IPR013325">
    <property type="entry name" value="RNA_pol_sigma_r2"/>
</dbReference>
<evidence type="ECO:0000313" key="8">
    <source>
        <dbReference type="Proteomes" id="UP000005384"/>
    </source>
</evidence>
<keyword evidence="4" id="KW-0804">Transcription</keyword>
<dbReference type="GO" id="GO:0006352">
    <property type="term" value="P:DNA-templated transcription initiation"/>
    <property type="evidence" value="ECO:0007669"/>
    <property type="project" value="InterPro"/>
</dbReference>
<dbReference type="SUPFAM" id="SSF88946">
    <property type="entry name" value="Sigma2 domain of RNA polymerase sigma factors"/>
    <property type="match status" value="1"/>
</dbReference>
<reference evidence="7 8" key="1">
    <citation type="submission" date="2011-08" db="EMBL/GenBank/DDBJ databases">
        <title>The Genome Sequence of Clostridium hathewayi WAL-18680.</title>
        <authorList>
            <consortium name="The Broad Institute Genome Sequencing Platform"/>
            <person name="Earl A."/>
            <person name="Ward D."/>
            <person name="Feldgarden M."/>
            <person name="Gevers D."/>
            <person name="Finegold S.M."/>
            <person name="Summanen P.H."/>
            <person name="Molitoris D.R."/>
            <person name="Song M."/>
            <person name="Daigneault M."/>
            <person name="Allen-Vercoe E."/>
            <person name="Young S.K."/>
            <person name="Zeng Q."/>
            <person name="Gargeya S."/>
            <person name="Fitzgerald M."/>
            <person name="Haas B."/>
            <person name="Abouelleil A."/>
            <person name="Alvarado L."/>
            <person name="Arachchi H.M."/>
            <person name="Berlin A."/>
            <person name="Brown A."/>
            <person name="Chapman S.B."/>
            <person name="Chen Z."/>
            <person name="Dunbar C."/>
            <person name="Freedman E."/>
            <person name="Gearin G."/>
            <person name="Gellesch M."/>
            <person name="Goldberg J."/>
            <person name="Griggs A."/>
            <person name="Gujja S."/>
            <person name="Heiman D."/>
            <person name="Howarth C."/>
            <person name="Larson L."/>
            <person name="Lui A."/>
            <person name="MacDonald P.J.P."/>
            <person name="Montmayeur A."/>
            <person name="Murphy C."/>
            <person name="Neiman D."/>
            <person name="Pearson M."/>
            <person name="Priest M."/>
            <person name="Roberts A."/>
            <person name="Saif S."/>
            <person name="Shea T."/>
            <person name="Shenoy N."/>
            <person name="Sisk P."/>
            <person name="Stolte C."/>
            <person name="Sykes S."/>
            <person name="Wortman J."/>
            <person name="Nusbaum C."/>
            <person name="Birren B."/>
        </authorList>
    </citation>
    <scope>NUCLEOTIDE SEQUENCE [LARGE SCALE GENOMIC DNA]</scope>
    <source>
        <strain evidence="7 8">WAL-18680</strain>
    </source>
</reference>
<protein>
    <submittedName>
        <fullName evidence="7">Uncharacterized protein</fullName>
    </submittedName>
</protein>
<evidence type="ECO:0000256" key="1">
    <source>
        <dbReference type="ARBA" id="ARBA00010641"/>
    </source>
</evidence>
<gene>
    <name evidence="7" type="ORF">HMPREF9473_01106</name>
</gene>
<evidence type="ECO:0000259" key="5">
    <source>
        <dbReference type="Pfam" id="PF04542"/>
    </source>
</evidence>
<name>G5IBS3_9FIRM</name>
<dbReference type="NCBIfam" id="TIGR02937">
    <property type="entry name" value="sigma70-ECF"/>
    <property type="match status" value="1"/>
</dbReference>
<proteinExistence type="inferred from homology"/>
<comment type="similarity">
    <text evidence="1">Belongs to the sigma-70 factor family. ECF subfamily.</text>
</comment>
<dbReference type="InterPro" id="IPR036388">
    <property type="entry name" value="WH-like_DNA-bd_sf"/>
</dbReference>
<organism evidence="7 8">
    <name type="scientific">Hungatella hathewayi WAL-18680</name>
    <dbReference type="NCBI Taxonomy" id="742737"/>
    <lineage>
        <taxon>Bacteria</taxon>
        <taxon>Bacillati</taxon>
        <taxon>Bacillota</taxon>
        <taxon>Clostridia</taxon>
        <taxon>Lachnospirales</taxon>
        <taxon>Lachnospiraceae</taxon>
        <taxon>Hungatella</taxon>
    </lineage>
</organism>
<dbReference type="Proteomes" id="UP000005384">
    <property type="component" value="Unassembled WGS sequence"/>
</dbReference>
<evidence type="ECO:0000259" key="6">
    <source>
        <dbReference type="Pfam" id="PF08281"/>
    </source>
</evidence>
<keyword evidence="2" id="KW-0805">Transcription regulation</keyword>
<keyword evidence="3" id="KW-0731">Sigma factor</keyword>
<dbReference type="InterPro" id="IPR014284">
    <property type="entry name" value="RNA_pol_sigma-70_dom"/>
</dbReference>